<proteinExistence type="predicted"/>
<accession>A0ABV8DMN7</accession>
<dbReference type="SUPFAM" id="SSF53649">
    <property type="entry name" value="Alkaline phosphatase-like"/>
    <property type="match status" value="1"/>
</dbReference>
<dbReference type="InterPro" id="IPR002591">
    <property type="entry name" value="Phosphodiest/P_Trfase"/>
</dbReference>
<reference evidence="2" key="1">
    <citation type="journal article" date="2019" name="Int. J. Syst. Evol. Microbiol.">
        <title>The Global Catalogue of Microorganisms (GCM) 10K type strain sequencing project: providing services to taxonomists for standard genome sequencing and annotation.</title>
        <authorList>
            <consortium name="The Broad Institute Genomics Platform"/>
            <consortium name="The Broad Institute Genome Sequencing Center for Infectious Disease"/>
            <person name="Wu L."/>
            <person name="Ma J."/>
        </authorList>
    </citation>
    <scope>NUCLEOTIDE SEQUENCE [LARGE SCALE GENOMIC DNA]</scope>
    <source>
        <strain evidence="2">CGMCC 4.7330</strain>
    </source>
</reference>
<protein>
    <submittedName>
        <fullName evidence="1">Alkaline phosphatase family protein</fullName>
    </submittedName>
</protein>
<organism evidence="1 2">
    <name type="scientific">Nocardia jiangsuensis</name>
    <dbReference type="NCBI Taxonomy" id="1691563"/>
    <lineage>
        <taxon>Bacteria</taxon>
        <taxon>Bacillati</taxon>
        <taxon>Actinomycetota</taxon>
        <taxon>Actinomycetes</taxon>
        <taxon>Mycobacteriales</taxon>
        <taxon>Nocardiaceae</taxon>
        <taxon>Nocardia</taxon>
    </lineage>
</organism>
<dbReference type="PANTHER" id="PTHR10151">
    <property type="entry name" value="ECTONUCLEOTIDE PYROPHOSPHATASE/PHOSPHODIESTERASE"/>
    <property type="match status" value="1"/>
</dbReference>
<name>A0ABV8DMN7_9NOCA</name>
<dbReference type="InterPro" id="IPR017850">
    <property type="entry name" value="Alkaline_phosphatase_core_sf"/>
</dbReference>
<comment type="caution">
    <text evidence="1">The sequence shown here is derived from an EMBL/GenBank/DDBJ whole genome shotgun (WGS) entry which is preliminary data.</text>
</comment>
<gene>
    <name evidence="1" type="ORF">ACFO0B_02755</name>
</gene>
<evidence type="ECO:0000313" key="1">
    <source>
        <dbReference type="EMBL" id="MFC3960906.1"/>
    </source>
</evidence>
<keyword evidence="2" id="KW-1185">Reference proteome</keyword>
<dbReference type="Pfam" id="PF01663">
    <property type="entry name" value="Phosphodiest"/>
    <property type="match status" value="1"/>
</dbReference>
<dbReference type="RefSeq" id="WP_378610673.1">
    <property type="nucleotide sequence ID" value="NZ_JBHSAX010000003.1"/>
</dbReference>
<sequence>MLLTPRYGAGALADLLPSVLAALGVPGETDALTLGLDPAIDRICVLLVDGLGSHQLAEHAADAPALTALPRRTLTAGFPSTTATSLASFGTGLPPGEHGLVGYLIRVPGFDRAVSTLRWTLHGEGARTDLLKALPPEEFQPHATAFERAAAHGVTVTQVAPGYQNGSGLSRAVLRGCEFRLEVSVGDLVDGVLTALEAGPRALVYAYHADLDTTGHLRGPGSRAWRGELAHTDRIVAEIAERLPPRSALLVTADHGMIAHTGSVDADTEPALRDGVALLAGEPRVRYVYTADGATADVAAAWSATLGADFTVLTRDEVIERGWFGPVVADAVRPRIGDLVVVATGTRGVVRTGAEPIQSAMLGHHGSLTAAELEIPLAAATAL</sequence>
<dbReference type="Gene3D" id="3.40.720.10">
    <property type="entry name" value="Alkaline Phosphatase, subunit A"/>
    <property type="match status" value="1"/>
</dbReference>
<evidence type="ECO:0000313" key="2">
    <source>
        <dbReference type="Proteomes" id="UP001595696"/>
    </source>
</evidence>
<dbReference type="PANTHER" id="PTHR10151:SF120">
    <property type="entry name" value="BIS(5'-ADENOSYL)-TRIPHOSPHATASE"/>
    <property type="match status" value="1"/>
</dbReference>
<dbReference type="EMBL" id="JBHSAX010000003">
    <property type="protein sequence ID" value="MFC3960906.1"/>
    <property type="molecule type" value="Genomic_DNA"/>
</dbReference>
<dbReference type="Proteomes" id="UP001595696">
    <property type="component" value="Unassembled WGS sequence"/>
</dbReference>